<dbReference type="PANTHER" id="PTHR42957:SF1">
    <property type="entry name" value="HELICASE MJ1565-RELATED"/>
    <property type="match status" value="1"/>
</dbReference>
<dbReference type="InterPro" id="IPR008571">
    <property type="entry name" value="HerA-like"/>
</dbReference>
<sequence length="599" mass="65633">MVEHQNGIAHAAPGQNAPDCHVCSVKGSEAYIELPIVRTTEELRTTVGKFMAIMAGTRELLGVVTEVSLKAPHTVSGPELKAIARVDLVGEISTDETGRQRFRRGVGAYPAIHDRARIINSEQLRLIFRGNKSTFAEVGRLHNDTSVPAYVDVENLVTKHFAVLGSTGVGKSSGLAVILRQVIRTWQELRVLILDHHNEYGSVFGDQANLVGAKNLRLPFWLFNFEEFSDVLYAGKPPVPAEQDILSELIPLAKTQYLNRRQSAERPSALRKVEPRQSGFTADTPAPYLMQDLLALIDERMGKLENRSSRMTHHRLIGRIETLKNDPRYAFMFANATVGGDTMVTILTELFRLEANGRPVTVIQLASLPIEVVDAVVCVISRLAFDFGMWSDGAMPLLLVCEEAHRFAAADPSVGFLPSKSALSRIAKEGRKYGVYLGLVTQRPAELDATIISQCNTLFAMRMANDRDQALLKSAVSDATANLVDFVPSLGTGEVIGFGEGMPLPVQFVFNRLSEELLPRSEAAAALPKDLNPGSRREFVNAVVERWRGSIMSHTQTDPPQEPSAADTGSSGQVRTSAGAAEDKIARALQSARREYLGR</sequence>
<evidence type="ECO:0000259" key="2">
    <source>
        <dbReference type="Pfam" id="PF01935"/>
    </source>
</evidence>
<dbReference type="EMBL" id="FNSL01000002">
    <property type="protein sequence ID" value="SEC14159.1"/>
    <property type="molecule type" value="Genomic_DNA"/>
</dbReference>
<dbReference type="SUPFAM" id="SSF52540">
    <property type="entry name" value="P-loop containing nucleoside triphosphate hydrolases"/>
    <property type="match status" value="1"/>
</dbReference>
<organism evidence="3 4">
    <name type="scientific">Nitratireductor aquibiodomus</name>
    <dbReference type="NCBI Taxonomy" id="204799"/>
    <lineage>
        <taxon>Bacteria</taxon>
        <taxon>Pseudomonadati</taxon>
        <taxon>Pseudomonadota</taxon>
        <taxon>Alphaproteobacteria</taxon>
        <taxon>Hyphomicrobiales</taxon>
        <taxon>Phyllobacteriaceae</taxon>
        <taxon>Nitratireductor</taxon>
    </lineage>
</organism>
<evidence type="ECO:0000313" key="4">
    <source>
        <dbReference type="Proteomes" id="UP000199064"/>
    </source>
</evidence>
<feature type="compositionally biased region" description="Polar residues" evidence="1">
    <location>
        <begin position="567"/>
        <end position="576"/>
    </location>
</feature>
<gene>
    <name evidence="3" type="ORF">SAMN05216452_3915</name>
</gene>
<proteinExistence type="predicted"/>
<dbReference type="InterPro" id="IPR027417">
    <property type="entry name" value="P-loop_NTPase"/>
</dbReference>
<accession>A0A1H4Q3I9</accession>
<dbReference type="Pfam" id="PF01935">
    <property type="entry name" value="DUF87"/>
    <property type="match status" value="1"/>
</dbReference>
<evidence type="ECO:0000313" key="3">
    <source>
        <dbReference type="EMBL" id="SEC14159.1"/>
    </source>
</evidence>
<feature type="domain" description="Helicase HerA central" evidence="2">
    <location>
        <begin position="137"/>
        <end position="383"/>
    </location>
</feature>
<dbReference type="Proteomes" id="UP000199064">
    <property type="component" value="Unassembled WGS sequence"/>
</dbReference>
<feature type="region of interest" description="Disordered" evidence="1">
    <location>
        <begin position="553"/>
        <end position="583"/>
    </location>
</feature>
<dbReference type="RefSeq" id="WP_090330096.1">
    <property type="nucleotide sequence ID" value="NZ_FNSL01000002.1"/>
</dbReference>
<keyword evidence="4" id="KW-1185">Reference proteome</keyword>
<dbReference type="AlphaFoldDB" id="A0A1H4Q3I9"/>
<dbReference type="Gene3D" id="3.40.50.300">
    <property type="entry name" value="P-loop containing nucleotide triphosphate hydrolases"/>
    <property type="match status" value="2"/>
</dbReference>
<evidence type="ECO:0000256" key="1">
    <source>
        <dbReference type="SAM" id="MobiDB-lite"/>
    </source>
</evidence>
<dbReference type="InterPro" id="IPR002789">
    <property type="entry name" value="HerA_central"/>
</dbReference>
<dbReference type="PANTHER" id="PTHR42957">
    <property type="entry name" value="HELICASE MJ1565-RELATED"/>
    <property type="match status" value="1"/>
</dbReference>
<name>A0A1H4Q3I9_9HYPH</name>
<protein>
    <recommendedName>
        <fullName evidence="2">Helicase HerA central domain-containing protein</fullName>
    </recommendedName>
</protein>
<reference evidence="4" key="1">
    <citation type="submission" date="2016-10" db="EMBL/GenBank/DDBJ databases">
        <authorList>
            <person name="Varghese N."/>
            <person name="Submissions S."/>
        </authorList>
    </citation>
    <scope>NUCLEOTIDE SEQUENCE [LARGE SCALE GENOMIC DNA]</scope>
    <source>
        <strain evidence="4">ES.061</strain>
    </source>
</reference>